<accession>A0ABD4T0G1</accession>
<feature type="chain" id="PRO_5044825809" evidence="1">
    <location>
        <begin position="24"/>
        <end position="151"/>
    </location>
</feature>
<dbReference type="RefSeq" id="WP_166280352.1">
    <property type="nucleotide sequence ID" value="NZ_JTHE03000027.1"/>
</dbReference>
<proteinExistence type="predicted"/>
<keyword evidence="3" id="KW-1185">Reference proteome</keyword>
<dbReference type="Pfam" id="PF09912">
    <property type="entry name" value="DUF2141"/>
    <property type="match status" value="1"/>
</dbReference>
<protein>
    <submittedName>
        <fullName evidence="2">DUF2141 domain-containing protein</fullName>
    </submittedName>
</protein>
<feature type="signal peptide" evidence="1">
    <location>
        <begin position="1"/>
        <end position="23"/>
    </location>
</feature>
<reference evidence="2 3" key="1">
    <citation type="journal article" date="2015" name="Genome Announc.">
        <title>Draft Genome Sequence of Filamentous Marine Cyanobacterium Lyngbya confervoides Strain BDU141951.</title>
        <authorList>
            <person name="Chandrababunaidu M.M."/>
            <person name="Sen D."/>
            <person name="Tripathy S."/>
        </authorList>
    </citation>
    <scope>NUCLEOTIDE SEQUENCE [LARGE SCALE GENOMIC DNA]</scope>
    <source>
        <strain evidence="2 3">BDU141951</strain>
    </source>
</reference>
<dbReference type="InterPro" id="IPR018673">
    <property type="entry name" value="DUF2141"/>
</dbReference>
<name>A0ABD4T0G1_9CYAN</name>
<evidence type="ECO:0000313" key="3">
    <source>
        <dbReference type="Proteomes" id="UP000031561"/>
    </source>
</evidence>
<evidence type="ECO:0000313" key="2">
    <source>
        <dbReference type="EMBL" id="MCM1982009.1"/>
    </source>
</evidence>
<gene>
    <name evidence="2" type="ORF">QQ91_0004075</name>
</gene>
<comment type="caution">
    <text evidence="2">The sequence shown here is derived from an EMBL/GenBank/DDBJ whole genome shotgun (WGS) entry which is preliminary data.</text>
</comment>
<dbReference type="AlphaFoldDB" id="A0ABD4T0G1"/>
<organism evidence="2 3">
    <name type="scientific">Lyngbya confervoides BDU141951</name>
    <dbReference type="NCBI Taxonomy" id="1574623"/>
    <lineage>
        <taxon>Bacteria</taxon>
        <taxon>Bacillati</taxon>
        <taxon>Cyanobacteriota</taxon>
        <taxon>Cyanophyceae</taxon>
        <taxon>Oscillatoriophycideae</taxon>
        <taxon>Oscillatoriales</taxon>
        <taxon>Microcoleaceae</taxon>
        <taxon>Lyngbya</taxon>
    </lineage>
</organism>
<sequence length="151" mass="15979">MKRVGFLLLGAACIAVLKAPMQAAYGGSNRLTVQVQGLKASQGRMCYSLFSSSQGFPNHAESAIRATCLPVNTNNSAIAFGNLNPGTYAVAVFHDRNGDGQLNKNQFGIPTEGFGFSQNPVIVSGPPSFRDAAFLVAGPRNAIQIQLKHLL</sequence>
<dbReference type="Proteomes" id="UP000031561">
    <property type="component" value="Unassembled WGS sequence"/>
</dbReference>
<dbReference type="EMBL" id="JTHE03000027">
    <property type="protein sequence ID" value="MCM1982009.1"/>
    <property type="molecule type" value="Genomic_DNA"/>
</dbReference>
<keyword evidence="1" id="KW-0732">Signal</keyword>
<evidence type="ECO:0000256" key="1">
    <source>
        <dbReference type="SAM" id="SignalP"/>
    </source>
</evidence>